<dbReference type="SUPFAM" id="SSF56300">
    <property type="entry name" value="Metallo-dependent phosphatases"/>
    <property type="match status" value="1"/>
</dbReference>
<evidence type="ECO:0000259" key="1">
    <source>
        <dbReference type="Pfam" id="PF00149"/>
    </source>
</evidence>
<dbReference type="PRINTS" id="PR00114">
    <property type="entry name" value="STPHPHTASE"/>
</dbReference>
<accession>A0LHN7</accession>
<dbReference type="AlphaFoldDB" id="A0LHN7"/>
<reference evidence="2 3" key="1">
    <citation type="submission" date="2006-10" db="EMBL/GenBank/DDBJ databases">
        <title>Complete sequence of Syntrophobacter fumaroxidans MPOB.</title>
        <authorList>
            <consortium name="US DOE Joint Genome Institute"/>
            <person name="Copeland A."/>
            <person name="Lucas S."/>
            <person name="Lapidus A."/>
            <person name="Barry K."/>
            <person name="Detter J.C."/>
            <person name="Glavina del Rio T."/>
            <person name="Hammon N."/>
            <person name="Israni S."/>
            <person name="Pitluck S."/>
            <person name="Goltsman E.G."/>
            <person name="Martinez M."/>
            <person name="Schmutz J."/>
            <person name="Larimer F."/>
            <person name="Land M."/>
            <person name="Hauser L."/>
            <person name="Kyrpides N."/>
            <person name="Kim E."/>
            <person name="Boone D.R."/>
            <person name="Brockman F."/>
            <person name="Culley D."/>
            <person name="Ferry J."/>
            <person name="Gunsalus R."/>
            <person name="McInerney M.J."/>
            <person name="Morrison M."/>
            <person name="Plugge C."/>
            <person name="Rohlin L."/>
            <person name="Scholten J."/>
            <person name="Sieber J."/>
            <person name="Stams A.J.M."/>
            <person name="Worm P."/>
            <person name="Henstra A.M."/>
            <person name="Richardson P."/>
        </authorList>
    </citation>
    <scope>NUCLEOTIDE SEQUENCE [LARGE SCALE GENOMIC DNA]</scope>
    <source>
        <strain evidence="3">DSM 10017 / MPOB</strain>
    </source>
</reference>
<dbReference type="InParanoid" id="A0LHN7"/>
<dbReference type="Gene3D" id="3.60.21.10">
    <property type="match status" value="1"/>
</dbReference>
<dbReference type="GO" id="GO:0016791">
    <property type="term" value="F:phosphatase activity"/>
    <property type="evidence" value="ECO:0007669"/>
    <property type="project" value="TreeGrafter"/>
</dbReference>
<dbReference type="eggNOG" id="COG0639">
    <property type="taxonomic scope" value="Bacteria"/>
</dbReference>
<dbReference type="HOGENOM" id="CLU_023125_4_0_7"/>
<dbReference type="GO" id="GO:0005737">
    <property type="term" value="C:cytoplasm"/>
    <property type="evidence" value="ECO:0007669"/>
    <property type="project" value="TreeGrafter"/>
</dbReference>
<dbReference type="OrthoDB" id="9807890at2"/>
<dbReference type="InterPro" id="IPR006186">
    <property type="entry name" value="Ser/Thr-sp_prot-phosphatase"/>
</dbReference>
<dbReference type="InterPro" id="IPR050126">
    <property type="entry name" value="Ap4A_hydrolase"/>
</dbReference>
<protein>
    <submittedName>
        <fullName evidence="2">Metallophosphoesterase</fullName>
    </submittedName>
</protein>
<dbReference type="FunCoup" id="A0LHN7">
    <property type="interactions" value="81"/>
</dbReference>
<dbReference type="Pfam" id="PF00149">
    <property type="entry name" value="Metallophos"/>
    <property type="match status" value="1"/>
</dbReference>
<organism evidence="2 3">
    <name type="scientific">Syntrophobacter fumaroxidans (strain DSM 10017 / MPOB)</name>
    <dbReference type="NCBI Taxonomy" id="335543"/>
    <lineage>
        <taxon>Bacteria</taxon>
        <taxon>Pseudomonadati</taxon>
        <taxon>Thermodesulfobacteriota</taxon>
        <taxon>Syntrophobacteria</taxon>
        <taxon>Syntrophobacterales</taxon>
        <taxon>Syntrophobacteraceae</taxon>
        <taxon>Syntrophobacter</taxon>
    </lineage>
</organism>
<dbReference type="GO" id="GO:0008803">
    <property type="term" value="F:bis(5'-nucleosyl)-tetraphosphatase (symmetrical) activity"/>
    <property type="evidence" value="ECO:0007669"/>
    <property type="project" value="TreeGrafter"/>
</dbReference>
<dbReference type="EMBL" id="CP000478">
    <property type="protein sequence ID" value="ABK16939.1"/>
    <property type="molecule type" value="Genomic_DNA"/>
</dbReference>
<gene>
    <name evidence="2" type="ordered locus">Sfum_1247</name>
</gene>
<dbReference type="PANTHER" id="PTHR42850:SF4">
    <property type="entry name" value="ZINC-DEPENDENT ENDOPOLYPHOSPHATASE"/>
    <property type="match status" value="1"/>
</dbReference>
<dbReference type="PANTHER" id="PTHR42850">
    <property type="entry name" value="METALLOPHOSPHOESTERASE"/>
    <property type="match status" value="1"/>
</dbReference>
<evidence type="ECO:0000313" key="3">
    <source>
        <dbReference type="Proteomes" id="UP000001784"/>
    </source>
</evidence>
<dbReference type="KEGG" id="sfu:Sfum_1247"/>
<dbReference type="GO" id="GO:0110154">
    <property type="term" value="P:RNA decapping"/>
    <property type="evidence" value="ECO:0007669"/>
    <property type="project" value="TreeGrafter"/>
</dbReference>
<proteinExistence type="predicted"/>
<dbReference type="InterPro" id="IPR029052">
    <property type="entry name" value="Metallo-depent_PP-like"/>
</dbReference>
<name>A0LHN7_SYNFM</name>
<keyword evidence="3" id="KW-1185">Reference proteome</keyword>
<dbReference type="STRING" id="335543.Sfum_1247"/>
<dbReference type="CDD" id="cd00144">
    <property type="entry name" value="MPP_PPP_family"/>
    <property type="match status" value="1"/>
</dbReference>
<dbReference type="InterPro" id="IPR004843">
    <property type="entry name" value="Calcineurin-like_PHP"/>
</dbReference>
<dbReference type="Proteomes" id="UP000001784">
    <property type="component" value="Chromosome"/>
</dbReference>
<sequence>MKTYAIGDIHGMIHKLEKLLDILQPTHDDTLLFIGDYIDRGPDPKAVIDLLLRLIADGYRVLPLKGNHEEMLLDYLAGREDGVMWLYNGGRATLRSYATDQGRVVFPREHLDFLGDLLLFHETESHFFVHAGLLPNRNLENPDRNACLWIREPFLSSTYDWGKKIVFGHTPQRDGPLVQPNKIGIDTGAVFGGQLTCLCLPDETFVSV</sequence>
<dbReference type="RefSeq" id="WP_011698110.1">
    <property type="nucleotide sequence ID" value="NC_008554.1"/>
</dbReference>
<evidence type="ECO:0000313" key="2">
    <source>
        <dbReference type="EMBL" id="ABK16939.1"/>
    </source>
</evidence>
<feature type="domain" description="Calcineurin-like phosphoesterase" evidence="1">
    <location>
        <begin position="1"/>
        <end position="171"/>
    </location>
</feature>